<feature type="transmembrane region" description="Helical" evidence="5">
    <location>
        <begin position="164"/>
        <end position="180"/>
    </location>
</feature>
<accession>A0A8H4EUM6</accession>
<dbReference type="Pfam" id="PF01027">
    <property type="entry name" value="Bax1-I"/>
    <property type="match status" value="1"/>
</dbReference>
<dbReference type="InterPro" id="IPR006214">
    <property type="entry name" value="Bax_inhibitor_1-related"/>
</dbReference>
<comment type="subcellular location">
    <subcellularLocation>
        <location evidence="1">Membrane</location>
        <topology evidence="1">Multi-pass membrane protein</topology>
    </subcellularLocation>
</comment>
<feature type="transmembrane region" description="Helical" evidence="5">
    <location>
        <begin position="50"/>
        <end position="71"/>
    </location>
</feature>
<sequence>MSYQALNSTGEQDLENNLVQYVNDSENERYPFGKSVMLCRSVATQMSNYLLSQAIFSIIVSLVNLFCFIAFIRKIWTILAIHILTIILTTLLLYICDWRHIVQRFIWFWWLSLISSMGLLFFLTYKSNDDYQPPWFLILIYALFNSYTVGSIVCLLDLTSVIDLLILLFIASFSVICFTLQTTYKFKSKESIFLVCTTIIVTSFILHPLVFSIIDAFPAVSIAILLSLFFVFDTWYMMDNMNKYEYKGAAMQLILDLLVPFKCIHHMSELSAEYW</sequence>
<protein>
    <submittedName>
        <fullName evidence="6">Protein lifeguard 4-like</fullName>
    </submittedName>
</protein>
<reference evidence="6 7" key="1">
    <citation type="journal article" date="2019" name="Environ. Microbiol.">
        <title>At the nexus of three kingdoms: the genome of the mycorrhizal fungus Gigaspora margarita provides insights into plant, endobacterial and fungal interactions.</title>
        <authorList>
            <person name="Venice F."/>
            <person name="Ghignone S."/>
            <person name="Salvioli di Fossalunga A."/>
            <person name="Amselem J."/>
            <person name="Novero M."/>
            <person name="Xianan X."/>
            <person name="Sedzielewska Toro K."/>
            <person name="Morin E."/>
            <person name="Lipzen A."/>
            <person name="Grigoriev I.V."/>
            <person name="Henrissat B."/>
            <person name="Martin F.M."/>
            <person name="Bonfante P."/>
        </authorList>
    </citation>
    <scope>NUCLEOTIDE SEQUENCE [LARGE SCALE GENOMIC DNA]</scope>
    <source>
        <strain evidence="6 7">BEG34</strain>
    </source>
</reference>
<evidence type="ECO:0000256" key="4">
    <source>
        <dbReference type="ARBA" id="ARBA00023136"/>
    </source>
</evidence>
<evidence type="ECO:0000313" key="6">
    <source>
        <dbReference type="EMBL" id="KAF0555599.1"/>
    </source>
</evidence>
<feature type="transmembrane region" description="Helical" evidence="5">
    <location>
        <begin position="192"/>
        <end position="210"/>
    </location>
</feature>
<dbReference type="Proteomes" id="UP000439903">
    <property type="component" value="Unassembled WGS sequence"/>
</dbReference>
<gene>
    <name evidence="6" type="ORF">F8M41_016975</name>
</gene>
<dbReference type="GO" id="GO:0016020">
    <property type="term" value="C:membrane"/>
    <property type="evidence" value="ECO:0007669"/>
    <property type="project" value="UniProtKB-SubCell"/>
</dbReference>
<keyword evidence="3 5" id="KW-1133">Transmembrane helix</keyword>
<evidence type="ECO:0000256" key="2">
    <source>
        <dbReference type="ARBA" id="ARBA00022692"/>
    </source>
</evidence>
<name>A0A8H4EUM6_GIGMA</name>
<evidence type="ECO:0000256" key="1">
    <source>
        <dbReference type="ARBA" id="ARBA00004141"/>
    </source>
</evidence>
<evidence type="ECO:0000256" key="3">
    <source>
        <dbReference type="ARBA" id="ARBA00022989"/>
    </source>
</evidence>
<organism evidence="6 7">
    <name type="scientific">Gigaspora margarita</name>
    <dbReference type="NCBI Taxonomy" id="4874"/>
    <lineage>
        <taxon>Eukaryota</taxon>
        <taxon>Fungi</taxon>
        <taxon>Fungi incertae sedis</taxon>
        <taxon>Mucoromycota</taxon>
        <taxon>Glomeromycotina</taxon>
        <taxon>Glomeromycetes</taxon>
        <taxon>Diversisporales</taxon>
        <taxon>Gigasporaceae</taxon>
        <taxon>Gigaspora</taxon>
    </lineage>
</organism>
<feature type="transmembrane region" description="Helical" evidence="5">
    <location>
        <begin position="78"/>
        <end position="95"/>
    </location>
</feature>
<dbReference type="AlphaFoldDB" id="A0A8H4EUM6"/>
<evidence type="ECO:0000256" key="5">
    <source>
        <dbReference type="SAM" id="Phobius"/>
    </source>
</evidence>
<feature type="transmembrane region" description="Helical" evidence="5">
    <location>
        <begin position="216"/>
        <end position="237"/>
    </location>
</feature>
<keyword evidence="7" id="KW-1185">Reference proteome</keyword>
<evidence type="ECO:0000313" key="7">
    <source>
        <dbReference type="Proteomes" id="UP000439903"/>
    </source>
</evidence>
<comment type="caution">
    <text evidence="6">The sequence shown here is derived from an EMBL/GenBank/DDBJ whole genome shotgun (WGS) entry which is preliminary data.</text>
</comment>
<keyword evidence="2 5" id="KW-0812">Transmembrane</keyword>
<proteinExistence type="predicted"/>
<feature type="transmembrane region" description="Helical" evidence="5">
    <location>
        <begin position="135"/>
        <end position="158"/>
    </location>
</feature>
<keyword evidence="4 5" id="KW-0472">Membrane</keyword>
<dbReference type="EMBL" id="WTPW01000039">
    <property type="protein sequence ID" value="KAF0555599.1"/>
    <property type="molecule type" value="Genomic_DNA"/>
</dbReference>
<feature type="transmembrane region" description="Helical" evidence="5">
    <location>
        <begin position="107"/>
        <end position="123"/>
    </location>
</feature>
<dbReference type="OrthoDB" id="7933078at2759"/>